<evidence type="ECO:0000313" key="10">
    <source>
        <dbReference type="EMBL" id="GMT27152.1"/>
    </source>
</evidence>
<evidence type="ECO:0000256" key="3">
    <source>
        <dbReference type="ARBA" id="ARBA00022777"/>
    </source>
</evidence>
<feature type="binding site" evidence="6">
    <location>
        <position position="173"/>
    </location>
    <ligand>
        <name>ATP</name>
        <dbReference type="ChEBI" id="CHEBI:30616"/>
    </ligand>
</feature>
<comment type="similarity">
    <text evidence="5">Belongs to the protein kinase superfamily. Ser/Thr protein kinase family. GCN2 subfamily.</text>
</comment>
<keyword evidence="7" id="KW-0723">Serine/threonine-protein kinase</keyword>
<name>A0AAV5W830_9BILA</name>
<feature type="compositionally biased region" description="Basic and acidic residues" evidence="8">
    <location>
        <begin position="91"/>
        <end position="111"/>
    </location>
</feature>
<evidence type="ECO:0000256" key="4">
    <source>
        <dbReference type="ARBA" id="ARBA00022840"/>
    </source>
</evidence>
<evidence type="ECO:0000256" key="8">
    <source>
        <dbReference type="SAM" id="MobiDB-lite"/>
    </source>
</evidence>
<keyword evidence="1" id="KW-0808">Transferase</keyword>
<dbReference type="PANTHER" id="PTHR11042">
    <property type="entry name" value="EUKARYOTIC TRANSLATION INITIATION FACTOR 2-ALPHA KINASE EIF2-ALPHA KINASE -RELATED"/>
    <property type="match status" value="1"/>
</dbReference>
<dbReference type="GO" id="GO:0005524">
    <property type="term" value="F:ATP binding"/>
    <property type="evidence" value="ECO:0007669"/>
    <property type="project" value="UniProtKB-UniRule"/>
</dbReference>
<dbReference type="SUPFAM" id="SSF56112">
    <property type="entry name" value="Protein kinase-like (PK-like)"/>
    <property type="match status" value="1"/>
</dbReference>
<feature type="region of interest" description="Disordered" evidence="8">
    <location>
        <begin position="91"/>
        <end position="129"/>
    </location>
</feature>
<dbReference type="InterPro" id="IPR011009">
    <property type="entry name" value="Kinase-like_dom_sf"/>
</dbReference>
<dbReference type="PROSITE" id="PS00107">
    <property type="entry name" value="PROTEIN_KINASE_ATP"/>
    <property type="match status" value="1"/>
</dbReference>
<dbReference type="PANTHER" id="PTHR11042:SF91">
    <property type="entry name" value="EUKARYOTIC TRANSLATION INITIATION FACTOR 2-ALPHA KINASE"/>
    <property type="match status" value="1"/>
</dbReference>
<dbReference type="InterPro" id="IPR017441">
    <property type="entry name" value="Protein_kinase_ATP_BS"/>
</dbReference>
<gene>
    <name evidence="10" type="ORF">PFISCL1PPCAC_18449</name>
</gene>
<dbReference type="GO" id="GO:0005634">
    <property type="term" value="C:nucleus"/>
    <property type="evidence" value="ECO:0007669"/>
    <property type="project" value="TreeGrafter"/>
</dbReference>
<reference evidence="10" key="1">
    <citation type="submission" date="2023-10" db="EMBL/GenBank/DDBJ databases">
        <title>Genome assembly of Pristionchus species.</title>
        <authorList>
            <person name="Yoshida K."/>
            <person name="Sommer R.J."/>
        </authorList>
    </citation>
    <scope>NUCLEOTIDE SEQUENCE</scope>
    <source>
        <strain evidence="10">RS5133</strain>
    </source>
</reference>
<dbReference type="Pfam" id="PF00069">
    <property type="entry name" value="Pkinase"/>
    <property type="match status" value="1"/>
</dbReference>
<evidence type="ECO:0000256" key="2">
    <source>
        <dbReference type="ARBA" id="ARBA00022741"/>
    </source>
</evidence>
<keyword evidence="11" id="KW-1185">Reference proteome</keyword>
<evidence type="ECO:0000256" key="6">
    <source>
        <dbReference type="PROSITE-ProRule" id="PRU10141"/>
    </source>
</evidence>
<dbReference type="Gene3D" id="3.30.200.20">
    <property type="entry name" value="Phosphorylase Kinase, domain 1"/>
    <property type="match status" value="1"/>
</dbReference>
<dbReference type="InterPro" id="IPR000719">
    <property type="entry name" value="Prot_kinase_dom"/>
</dbReference>
<evidence type="ECO:0000313" key="11">
    <source>
        <dbReference type="Proteomes" id="UP001432322"/>
    </source>
</evidence>
<evidence type="ECO:0000256" key="1">
    <source>
        <dbReference type="ARBA" id="ARBA00022679"/>
    </source>
</evidence>
<keyword evidence="4 6" id="KW-0067">ATP-binding</keyword>
<feature type="domain" description="Protein kinase" evidence="9">
    <location>
        <begin position="144"/>
        <end position="409"/>
    </location>
</feature>
<dbReference type="PROSITE" id="PS50011">
    <property type="entry name" value="PROTEIN_KINASE_DOM"/>
    <property type="match status" value="1"/>
</dbReference>
<dbReference type="SMART" id="SM00220">
    <property type="entry name" value="S_TKc"/>
    <property type="match status" value="1"/>
</dbReference>
<evidence type="ECO:0000259" key="9">
    <source>
        <dbReference type="PROSITE" id="PS50011"/>
    </source>
</evidence>
<dbReference type="GO" id="GO:0004694">
    <property type="term" value="F:eukaryotic translation initiation factor 2alpha kinase activity"/>
    <property type="evidence" value="ECO:0007669"/>
    <property type="project" value="TreeGrafter"/>
</dbReference>
<dbReference type="Gene3D" id="1.10.510.10">
    <property type="entry name" value="Transferase(Phosphotransferase) domain 1"/>
    <property type="match status" value="1"/>
</dbReference>
<feature type="non-terminal residue" evidence="10">
    <location>
        <position position="409"/>
    </location>
</feature>
<organism evidence="10 11">
    <name type="scientific">Pristionchus fissidentatus</name>
    <dbReference type="NCBI Taxonomy" id="1538716"/>
    <lineage>
        <taxon>Eukaryota</taxon>
        <taxon>Metazoa</taxon>
        <taxon>Ecdysozoa</taxon>
        <taxon>Nematoda</taxon>
        <taxon>Chromadorea</taxon>
        <taxon>Rhabditida</taxon>
        <taxon>Rhabditina</taxon>
        <taxon>Diplogasteromorpha</taxon>
        <taxon>Diplogasteroidea</taxon>
        <taxon>Neodiplogasteridae</taxon>
        <taxon>Pristionchus</taxon>
    </lineage>
</organism>
<dbReference type="InterPro" id="IPR008271">
    <property type="entry name" value="Ser/Thr_kinase_AS"/>
</dbReference>
<dbReference type="GO" id="GO:0005737">
    <property type="term" value="C:cytoplasm"/>
    <property type="evidence" value="ECO:0007669"/>
    <property type="project" value="TreeGrafter"/>
</dbReference>
<proteinExistence type="inferred from homology"/>
<dbReference type="EMBL" id="BTSY01000005">
    <property type="protein sequence ID" value="GMT27152.1"/>
    <property type="molecule type" value="Genomic_DNA"/>
</dbReference>
<dbReference type="PROSITE" id="PS00108">
    <property type="entry name" value="PROTEIN_KINASE_ST"/>
    <property type="match status" value="1"/>
</dbReference>
<protein>
    <recommendedName>
        <fullName evidence="9">Protein kinase domain-containing protein</fullName>
    </recommendedName>
</protein>
<accession>A0AAV5W830</accession>
<feature type="non-terminal residue" evidence="10">
    <location>
        <position position="1"/>
    </location>
</feature>
<sequence>IANDDSPFVYVCLSGSSSRLLVIDTTTMKTLSIKFPRRTVDNSTNCYQIVGVHRGEISVLRTTIARETGRFTYQMCKAKFPEALKNIARADVERGHEKKRREEEEKRRRGEVTITNSKLPQSKGIEPVPADPKPDFISRFAEEFKPIKELGRGAFGCVVEAENLLDECKYAVKRIAIPHKSSEYSVQKKLKEVRAMAKLSHPNIVRYYGSWTEKPPKVPFQDHSIFLYIQMELCIHSLEDFLRETPYETRDPLKMRVVFKQLVEAVAYIHGKGIIHRDLKPSNILFNEKGDIRVCDLGIAAEIAINTIEGQEISETRTIVGTPLYKSPEQSYWSYTSKVDVFALGLIYVEMSSQMTKDVRRKAFDNYRNGLANDFVVIHDNETRELINLMTKVGSEERPTSREVLERMS</sequence>
<keyword evidence="2 6" id="KW-0547">Nucleotide-binding</keyword>
<dbReference type="AlphaFoldDB" id="A0AAV5W830"/>
<keyword evidence="3" id="KW-0418">Kinase</keyword>
<comment type="caution">
    <text evidence="10">The sequence shown here is derived from an EMBL/GenBank/DDBJ whole genome shotgun (WGS) entry which is preliminary data.</text>
</comment>
<evidence type="ECO:0000256" key="7">
    <source>
        <dbReference type="RuleBase" id="RU000304"/>
    </source>
</evidence>
<dbReference type="InterPro" id="IPR050339">
    <property type="entry name" value="CC_SR_Kinase"/>
</dbReference>
<dbReference type="Proteomes" id="UP001432322">
    <property type="component" value="Unassembled WGS sequence"/>
</dbReference>
<evidence type="ECO:0000256" key="5">
    <source>
        <dbReference type="ARBA" id="ARBA00037982"/>
    </source>
</evidence>